<dbReference type="EMBL" id="CVMT01000006">
    <property type="protein sequence ID" value="CRG89743.1"/>
    <property type="molecule type" value="Genomic_DNA"/>
</dbReference>
<keyword evidence="3" id="KW-1185">Reference proteome</keyword>
<reference evidence="2 3" key="1">
    <citation type="submission" date="2015-04" db="EMBL/GenBank/DDBJ databases">
        <authorList>
            <person name="Syromyatnikov M.Y."/>
            <person name="Popov V.N."/>
        </authorList>
    </citation>
    <scope>NUCLEOTIDE SEQUENCE [LARGE SCALE GENOMIC DNA]</scope>
    <source>
        <strain evidence="2">WF-38-12</strain>
    </source>
</reference>
<dbReference type="AlphaFoldDB" id="A0A0U1M2D6"/>
<protein>
    <submittedName>
        <fullName evidence="2">Uncharacterized protein</fullName>
    </submittedName>
</protein>
<organism evidence="2 3">
    <name type="scientific">Talaromyces islandicus</name>
    <name type="common">Penicillium islandicum</name>
    <dbReference type="NCBI Taxonomy" id="28573"/>
    <lineage>
        <taxon>Eukaryota</taxon>
        <taxon>Fungi</taxon>
        <taxon>Dikarya</taxon>
        <taxon>Ascomycota</taxon>
        <taxon>Pezizomycotina</taxon>
        <taxon>Eurotiomycetes</taxon>
        <taxon>Eurotiomycetidae</taxon>
        <taxon>Eurotiales</taxon>
        <taxon>Trichocomaceae</taxon>
        <taxon>Talaromyces</taxon>
        <taxon>Talaromyces sect. Islandici</taxon>
    </lineage>
</organism>
<gene>
    <name evidence="2" type="ORF">PISL3812_06782</name>
</gene>
<accession>A0A0U1M2D6</accession>
<evidence type="ECO:0000256" key="1">
    <source>
        <dbReference type="SAM" id="MobiDB-lite"/>
    </source>
</evidence>
<name>A0A0U1M2D6_TALIS</name>
<feature type="compositionally biased region" description="Polar residues" evidence="1">
    <location>
        <begin position="34"/>
        <end position="48"/>
    </location>
</feature>
<evidence type="ECO:0000313" key="3">
    <source>
        <dbReference type="Proteomes" id="UP000054383"/>
    </source>
</evidence>
<feature type="region of interest" description="Disordered" evidence="1">
    <location>
        <begin position="15"/>
        <end position="56"/>
    </location>
</feature>
<sequence>MSSYTRTMLSAAIGPVISPRHKPNDNKLAKMQGHRSSVSGQCFDSGTTPDGWPTDKLEYVPKDPAEWRKMSQVEEIDLAMQLWIVVSACWFLGGNDCRVLIGRVNSG</sequence>
<evidence type="ECO:0000313" key="2">
    <source>
        <dbReference type="EMBL" id="CRG89743.1"/>
    </source>
</evidence>
<dbReference type="Proteomes" id="UP000054383">
    <property type="component" value="Unassembled WGS sequence"/>
</dbReference>
<proteinExistence type="predicted"/>